<evidence type="ECO:0000256" key="8">
    <source>
        <dbReference type="SAM" id="Phobius"/>
    </source>
</evidence>
<feature type="transmembrane region" description="Helical" evidence="8">
    <location>
        <begin position="6"/>
        <end position="27"/>
    </location>
</feature>
<organism evidence="9 10">
    <name type="scientific">Carnobacterium antarcticum</name>
    <dbReference type="NCBI Taxonomy" id="2126436"/>
    <lineage>
        <taxon>Bacteria</taxon>
        <taxon>Bacillati</taxon>
        <taxon>Bacillota</taxon>
        <taxon>Bacilli</taxon>
        <taxon>Lactobacillales</taxon>
        <taxon>Carnobacteriaceae</taxon>
        <taxon>Carnobacterium</taxon>
    </lineage>
</organism>
<dbReference type="CDD" id="cd00333">
    <property type="entry name" value="MIP"/>
    <property type="match status" value="1"/>
</dbReference>
<dbReference type="Pfam" id="PF00230">
    <property type="entry name" value="MIP"/>
    <property type="match status" value="1"/>
</dbReference>
<evidence type="ECO:0000256" key="7">
    <source>
        <dbReference type="RuleBase" id="RU000477"/>
    </source>
</evidence>
<dbReference type="PANTHER" id="PTHR43829:SF9">
    <property type="entry name" value="AQUAPORIN-9"/>
    <property type="match status" value="1"/>
</dbReference>
<dbReference type="InterPro" id="IPR023271">
    <property type="entry name" value="Aquaporin-like"/>
</dbReference>
<evidence type="ECO:0000256" key="5">
    <source>
        <dbReference type="ARBA" id="ARBA00022989"/>
    </source>
</evidence>
<evidence type="ECO:0000256" key="3">
    <source>
        <dbReference type="ARBA" id="ARBA00022448"/>
    </source>
</evidence>
<dbReference type="SUPFAM" id="SSF81338">
    <property type="entry name" value="Aquaporin-like"/>
    <property type="match status" value="1"/>
</dbReference>
<protein>
    <submittedName>
        <fullName evidence="9">MIP/aquaporin family protein</fullName>
    </submittedName>
</protein>
<proteinExistence type="inferred from homology"/>
<keyword evidence="5 8" id="KW-1133">Transmembrane helix</keyword>
<evidence type="ECO:0000313" key="10">
    <source>
        <dbReference type="Proteomes" id="UP001597285"/>
    </source>
</evidence>
<comment type="similarity">
    <text evidence="2 7">Belongs to the MIP/aquaporin (TC 1.A.8) family.</text>
</comment>
<feature type="transmembrane region" description="Helical" evidence="8">
    <location>
        <begin position="218"/>
        <end position="238"/>
    </location>
</feature>
<comment type="subcellular location">
    <subcellularLocation>
        <location evidence="1">Membrane</location>
        <topology evidence="1">Multi-pass membrane protein</topology>
    </subcellularLocation>
</comment>
<keyword evidence="6 8" id="KW-0472">Membrane</keyword>
<feature type="transmembrane region" description="Helical" evidence="8">
    <location>
        <begin position="168"/>
        <end position="189"/>
    </location>
</feature>
<dbReference type="PANTHER" id="PTHR43829">
    <property type="entry name" value="AQUAPORIN OR AQUAGLYCEROPORIN RELATED"/>
    <property type="match status" value="1"/>
</dbReference>
<dbReference type="InterPro" id="IPR050363">
    <property type="entry name" value="MIP/Aquaporin"/>
</dbReference>
<dbReference type="NCBIfam" id="TIGR00861">
    <property type="entry name" value="MIP"/>
    <property type="match status" value="1"/>
</dbReference>
<feature type="transmembrane region" description="Helical" evidence="8">
    <location>
        <begin position="91"/>
        <end position="109"/>
    </location>
</feature>
<reference evidence="10" key="1">
    <citation type="journal article" date="2019" name="Int. J. Syst. Evol. Microbiol.">
        <title>The Global Catalogue of Microorganisms (GCM) 10K type strain sequencing project: providing services to taxonomists for standard genome sequencing and annotation.</title>
        <authorList>
            <consortium name="The Broad Institute Genomics Platform"/>
            <consortium name="The Broad Institute Genome Sequencing Center for Infectious Disease"/>
            <person name="Wu L."/>
            <person name="Ma J."/>
        </authorList>
    </citation>
    <scope>NUCLEOTIDE SEQUENCE [LARGE SCALE GENOMIC DNA]</scope>
    <source>
        <strain evidence="10">KCTC 42143</strain>
    </source>
</reference>
<feature type="transmembrane region" description="Helical" evidence="8">
    <location>
        <begin position="39"/>
        <end position="59"/>
    </location>
</feature>
<keyword evidence="10" id="KW-1185">Reference proteome</keyword>
<comment type="caution">
    <text evidence="9">The sequence shown here is derived from an EMBL/GenBank/DDBJ whole genome shotgun (WGS) entry which is preliminary data.</text>
</comment>
<keyword evidence="3 7" id="KW-0813">Transport</keyword>
<dbReference type="PRINTS" id="PR00783">
    <property type="entry name" value="MINTRINSICP"/>
</dbReference>
<dbReference type="Gene3D" id="1.20.1080.10">
    <property type="entry name" value="Glycerol uptake facilitator protein"/>
    <property type="match status" value="1"/>
</dbReference>
<sequence length="243" mass="25548">MDTSVWLQMLGEFIGTLVLVLMGDGVVAANSLRKSKSEGAGWVTIALGWGAAVTLGVYASSFLSLAHLNPAVSIAMAVAGEFSWSLVLPYSVAQIAGGIVGAALVWLNYYPHWEETKDPATILGVFSTAPAIRNTVWNVFSEVLGTAVLVFSLLVFTRGDFTDGLNPIVVGLLIVSIGLSLGGSTGYAINPARDLGPRIAHQLLPIKNKGDSDWGYSWVPVVGPIIGGVIAALLYLLIPITQL</sequence>
<dbReference type="InterPro" id="IPR000425">
    <property type="entry name" value="MIP"/>
</dbReference>
<dbReference type="RefSeq" id="WP_058919629.1">
    <property type="nucleotide sequence ID" value="NZ_JBHSQC010000024.1"/>
</dbReference>
<evidence type="ECO:0000313" key="9">
    <source>
        <dbReference type="EMBL" id="MFD1798434.1"/>
    </source>
</evidence>
<evidence type="ECO:0000256" key="4">
    <source>
        <dbReference type="ARBA" id="ARBA00022692"/>
    </source>
</evidence>
<dbReference type="PROSITE" id="PS00221">
    <property type="entry name" value="MIP"/>
    <property type="match status" value="1"/>
</dbReference>
<accession>A0ABW4NJ66</accession>
<evidence type="ECO:0000256" key="2">
    <source>
        <dbReference type="ARBA" id="ARBA00006175"/>
    </source>
</evidence>
<dbReference type="InterPro" id="IPR022357">
    <property type="entry name" value="MIP_CS"/>
</dbReference>
<gene>
    <name evidence="9" type="ORF">ACFSBK_00965</name>
</gene>
<dbReference type="EMBL" id="JBHUFF010000005">
    <property type="protein sequence ID" value="MFD1798434.1"/>
    <property type="molecule type" value="Genomic_DNA"/>
</dbReference>
<evidence type="ECO:0000256" key="6">
    <source>
        <dbReference type="ARBA" id="ARBA00023136"/>
    </source>
</evidence>
<name>A0ABW4NJ66_9LACT</name>
<feature type="transmembrane region" description="Helical" evidence="8">
    <location>
        <begin position="136"/>
        <end position="156"/>
    </location>
</feature>
<keyword evidence="4 7" id="KW-0812">Transmembrane</keyword>
<dbReference type="Proteomes" id="UP001597285">
    <property type="component" value="Unassembled WGS sequence"/>
</dbReference>
<evidence type="ECO:0000256" key="1">
    <source>
        <dbReference type="ARBA" id="ARBA00004141"/>
    </source>
</evidence>